<gene>
    <name evidence="2" type="ORF">ABWK59_10170</name>
</gene>
<dbReference type="KEGG" id="kcm:ABWK59_10170"/>
<protein>
    <submittedName>
        <fullName evidence="2">Uncharacterized protein</fullName>
    </submittedName>
</protein>
<evidence type="ECO:0000313" key="2">
    <source>
        <dbReference type="EMBL" id="XCM79266.1"/>
    </source>
</evidence>
<accession>A0AAU8JU00</accession>
<organism evidence="2">
    <name type="scientific">Kitasatospora camelliae</name>
    <dbReference type="NCBI Taxonomy" id="3156397"/>
    <lineage>
        <taxon>Bacteria</taxon>
        <taxon>Bacillati</taxon>
        <taxon>Actinomycetota</taxon>
        <taxon>Actinomycetes</taxon>
        <taxon>Kitasatosporales</taxon>
        <taxon>Streptomycetaceae</taxon>
        <taxon>Kitasatospora</taxon>
    </lineage>
</organism>
<dbReference type="AlphaFoldDB" id="A0AAU8JU00"/>
<name>A0AAU8JU00_9ACTN</name>
<feature type="region of interest" description="Disordered" evidence="1">
    <location>
        <begin position="1"/>
        <end position="23"/>
    </location>
</feature>
<dbReference type="EMBL" id="CP159872">
    <property type="protein sequence ID" value="XCM79266.1"/>
    <property type="molecule type" value="Genomic_DNA"/>
</dbReference>
<sequence>MKPSPSPVRPSRSPRGDVDADSLDALVSSSQRLVRFWPTPAGRPEPVVARPAAGVSVSARAQRLVAGMSEYGD</sequence>
<reference evidence="2" key="1">
    <citation type="submission" date="2024-06" db="EMBL/GenBank/DDBJ databases">
        <title>The genome sequences of Kitasatospora sp. strain HUAS MG31.</title>
        <authorList>
            <person name="Mo P."/>
        </authorList>
    </citation>
    <scope>NUCLEOTIDE SEQUENCE</scope>
    <source>
        <strain evidence="2">HUAS MG31</strain>
    </source>
</reference>
<evidence type="ECO:0000256" key="1">
    <source>
        <dbReference type="SAM" id="MobiDB-lite"/>
    </source>
</evidence>
<dbReference type="RefSeq" id="WP_354639778.1">
    <property type="nucleotide sequence ID" value="NZ_CP159872.1"/>
</dbReference>
<proteinExistence type="predicted"/>